<dbReference type="SUPFAM" id="SSF47384">
    <property type="entry name" value="Homodimeric domain of signal transducing histidine kinase"/>
    <property type="match status" value="1"/>
</dbReference>
<dbReference type="PROSITE" id="PS50109">
    <property type="entry name" value="HIS_KIN"/>
    <property type="match status" value="1"/>
</dbReference>
<evidence type="ECO:0000256" key="2">
    <source>
        <dbReference type="ARBA" id="ARBA00012438"/>
    </source>
</evidence>
<protein>
    <recommendedName>
        <fullName evidence="2">histidine kinase</fullName>
        <ecNumber evidence="2">2.7.13.3</ecNumber>
    </recommendedName>
</protein>
<dbReference type="Pfam" id="PF14417">
    <property type="entry name" value="MEDS"/>
    <property type="match status" value="1"/>
</dbReference>
<gene>
    <name evidence="9" type="ORF">LCGC14_1348920</name>
</gene>
<dbReference type="InterPro" id="IPR035965">
    <property type="entry name" value="PAS-like_dom_sf"/>
</dbReference>
<dbReference type="InterPro" id="IPR025847">
    <property type="entry name" value="MEDS_domain"/>
</dbReference>
<dbReference type="InterPro" id="IPR013656">
    <property type="entry name" value="PAS_4"/>
</dbReference>
<accession>A0A0F9NDR5</accession>
<dbReference type="InterPro" id="IPR052162">
    <property type="entry name" value="Sensor_kinase/Photoreceptor"/>
</dbReference>
<sequence length="1042" mass="121121">MESKIRSSGIDIIGNTPWGTHFCLFYQTKEDLIDILVPYFKAGLENNEYCMWVTSEPLNEKEAEKAIRVAMPNFDKYLLRNQIEIIPYTEWYIEDNEFDSDRVLNGWVDKCNYALDNGFKGLRLTGNTFWLEDKDWKDFTDYEEAVNEVISSYNMIAVCTYSLEKCGSFEILDVVRNHQYALFRREGSWEIFKSSRQTKIEQELKESEEKFRNIADQSLMAISIMQDDVIKYANQRLADINGYSLEEIMNWQPKEFYKTVAPESLDIVTEQAKKKQLGLPGAIPQITLQIIKKSGEKIWIDSYSKTINFKGKPAVLATLFDITERKKVEQELKESEEKWRALSENSPAHILLLDREHKIIFINRTVPDLSKEEVIGTSVFNYTPQEFHKAKRDCFNSVWETGEPSSFHQYYKTKEDDIRFFDIWIGPVFQSGKIVALVAHSMDITENKKAEQKLRESEHNLAERVKELTFLYELSKLVENSSISLEEIIDRTLNLIPPAWEFPDITTARILYDNRIYSLENCRETDWKLSCKVIIYDIPMVIEVFYLEDRSFLKEETALLEEIGTRLKIIIEEGKAQKKVKESEEKYRMLFESSTDGIASVDMDGRIIDVNNVFLKMLGYSKEELLRLNFRDITPQKWHEMEDNLIASQLSGASDSVIYEKEYIKKDGTILPINARIWIIKDTQGDPVRIWGIARDITDRKKKEKEIFDLAQFPSEDPYPVLRVNRTGIIYINEAGQNLLNIVDYNQIPKFFQESVKNTFESNQITESEVEFDSRIYSFTITPVKDADYVNIYGMDITERKQVEEKLKEVNKLKSEFLRRASHELKTPLISIKGFSDLILSLYSDQLDTPIISKLREINDGCERLQNIINNLLKTSRLESPDLKPKVQKEDLSFLIKFCVHELQSLAERRKQSINLDIRDKLFANIEKEEIHDVLSNLLTNAIKYTPPMGKIEVKTELKDNNVVVSVNDNGIGFTEEEKKRIFKQFGKIERYGQGLDLGIDGTGLGLYISKRIVESHEGKIWMESEGNSKGSTFYFTLPTAK</sequence>
<dbReference type="FunFam" id="3.30.565.10:FF:000006">
    <property type="entry name" value="Sensor histidine kinase WalK"/>
    <property type="match status" value="1"/>
</dbReference>
<dbReference type="InterPro" id="IPR036890">
    <property type="entry name" value="HATPase_C_sf"/>
</dbReference>
<dbReference type="Gene3D" id="1.10.287.130">
    <property type="match status" value="1"/>
</dbReference>
<evidence type="ECO:0000256" key="1">
    <source>
        <dbReference type="ARBA" id="ARBA00000085"/>
    </source>
</evidence>
<dbReference type="SMART" id="SM00091">
    <property type="entry name" value="PAS"/>
    <property type="match status" value="3"/>
</dbReference>
<dbReference type="InterPro" id="IPR003594">
    <property type="entry name" value="HATPase_dom"/>
</dbReference>
<dbReference type="SMART" id="SM00086">
    <property type="entry name" value="PAC"/>
    <property type="match status" value="2"/>
</dbReference>
<dbReference type="CDD" id="cd00082">
    <property type="entry name" value="HisKA"/>
    <property type="match status" value="1"/>
</dbReference>
<organism evidence="9">
    <name type="scientific">marine sediment metagenome</name>
    <dbReference type="NCBI Taxonomy" id="412755"/>
    <lineage>
        <taxon>unclassified sequences</taxon>
        <taxon>metagenomes</taxon>
        <taxon>ecological metagenomes</taxon>
    </lineage>
</organism>
<dbReference type="SUPFAM" id="SSF55874">
    <property type="entry name" value="ATPase domain of HSP90 chaperone/DNA topoisomerase II/histidine kinase"/>
    <property type="match status" value="1"/>
</dbReference>
<comment type="caution">
    <text evidence="9">The sequence shown here is derived from an EMBL/GenBank/DDBJ whole genome shotgun (WGS) entry which is preliminary data.</text>
</comment>
<dbReference type="EMBL" id="LAZR01008319">
    <property type="protein sequence ID" value="KKM79537.1"/>
    <property type="molecule type" value="Genomic_DNA"/>
</dbReference>
<evidence type="ECO:0000256" key="5">
    <source>
        <dbReference type="ARBA" id="ARBA00022777"/>
    </source>
</evidence>
<dbReference type="InterPro" id="IPR005467">
    <property type="entry name" value="His_kinase_dom"/>
</dbReference>
<dbReference type="InterPro" id="IPR003661">
    <property type="entry name" value="HisK_dim/P_dom"/>
</dbReference>
<dbReference type="EC" id="2.7.13.3" evidence="2"/>
<evidence type="ECO:0000313" key="9">
    <source>
        <dbReference type="EMBL" id="KKM79537.1"/>
    </source>
</evidence>
<dbReference type="Pfam" id="PF13426">
    <property type="entry name" value="PAS_9"/>
    <property type="match status" value="2"/>
</dbReference>
<dbReference type="InterPro" id="IPR001610">
    <property type="entry name" value="PAC"/>
</dbReference>
<dbReference type="InterPro" id="IPR000014">
    <property type="entry name" value="PAS"/>
</dbReference>
<evidence type="ECO:0000259" key="8">
    <source>
        <dbReference type="PROSITE" id="PS50113"/>
    </source>
</evidence>
<keyword evidence="4" id="KW-0808">Transferase</keyword>
<dbReference type="PANTHER" id="PTHR43304">
    <property type="entry name" value="PHYTOCHROME-LIKE PROTEIN CPH1"/>
    <property type="match status" value="1"/>
</dbReference>
<evidence type="ECO:0000256" key="4">
    <source>
        <dbReference type="ARBA" id="ARBA00022679"/>
    </source>
</evidence>
<dbReference type="SMART" id="SM00387">
    <property type="entry name" value="HATPase_c"/>
    <property type="match status" value="1"/>
</dbReference>
<reference evidence="9" key="1">
    <citation type="journal article" date="2015" name="Nature">
        <title>Complex archaea that bridge the gap between prokaryotes and eukaryotes.</title>
        <authorList>
            <person name="Spang A."/>
            <person name="Saw J.H."/>
            <person name="Jorgensen S.L."/>
            <person name="Zaremba-Niedzwiedzka K."/>
            <person name="Martijn J."/>
            <person name="Lind A.E."/>
            <person name="van Eijk R."/>
            <person name="Schleper C."/>
            <person name="Guy L."/>
            <person name="Ettema T.J."/>
        </authorList>
    </citation>
    <scope>NUCLEOTIDE SEQUENCE</scope>
</reference>
<dbReference type="PRINTS" id="PR00344">
    <property type="entry name" value="BCTRLSENSOR"/>
</dbReference>
<feature type="domain" description="Histidine kinase" evidence="6">
    <location>
        <begin position="820"/>
        <end position="1042"/>
    </location>
</feature>
<dbReference type="Pfam" id="PF08448">
    <property type="entry name" value="PAS_4"/>
    <property type="match status" value="1"/>
</dbReference>
<dbReference type="InterPro" id="IPR000700">
    <property type="entry name" value="PAS-assoc_C"/>
</dbReference>
<dbReference type="PROSITE" id="PS50112">
    <property type="entry name" value="PAS"/>
    <property type="match status" value="1"/>
</dbReference>
<dbReference type="PROSITE" id="PS50113">
    <property type="entry name" value="PAC"/>
    <property type="match status" value="2"/>
</dbReference>
<dbReference type="SUPFAM" id="SSF55785">
    <property type="entry name" value="PYP-like sensor domain (PAS domain)"/>
    <property type="match status" value="4"/>
</dbReference>
<dbReference type="Pfam" id="PF00512">
    <property type="entry name" value="HisKA"/>
    <property type="match status" value="1"/>
</dbReference>
<dbReference type="InterPro" id="IPR004358">
    <property type="entry name" value="Sig_transdc_His_kin-like_C"/>
</dbReference>
<name>A0A0F9NDR5_9ZZZZ</name>
<proteinExistence type="predicted"/>
<dbReference type="GO" id="GO:0000155">
    <property type="term" value="F:phosphorelay sensor kinase activity"/>
    <property type="evidence" value="ECO:0007669"/>
    <property type="project" value="InterPro"/>
</dbReference>
<dbReference type="PANTHER" id="PTHR43304:SF1">
    <property type="entry name" value="PAC DOMAIN-CONTAINING PROTEIN"/>
    <property type="match status" value="1"/>
</dbReference>
<evidence type="ECO:0000259" key="7">
    <source>
        <dbReference type="PROSITE" id="PS50112"/>
    </source>
</evidence>
<dbReference type="AlphaFoldDB" id="A0A0F9NDR5"/>
<feature type="domain" description="PAC" evidence="8">
    <location>
        <begin position="284"/>
        <end position="334"/>
    </location>
</feature>
<dbReference type="CDD" id="cd00130">
    <property type="entry name" value="PAS"/>
    <property type="match status" value="3"/>
</dbReference>
<keyword evidence="5" id="KW-0418">Kinase</keyword>
<feature type="domain" description="PAC" evidence="8">
    <location>
        <begin position="657"/>
        <end position="709"/>
    </location>
</feature>
<dbReference type="Pfam" id="PF02518">
    <property type="entry name" value="HATPase_c"/>
    <property type="match status" value="1"/>
</dbReference>
<dbReference type="Gene3D" id="3.30.565.10">
    <property type="entry name" value="Histidine kinase-like ATPase, C-terminal domain"/>
    <property type="match status" value="1"/>
</dbReference>
<keyword evidence="3" id="KW-0597">Phosphoprotein</keyword>
<dbReference type="NCBIfam" id="TIGR00229">
    <property type="entry name" value="sensory_box"/>
    <property type="match status" value="3"/>
</dbReference>
<evidence type="ECO:0000256" key="3">
    <source>
        <dbReference type="ARBA" id="ARBA00022553"/>
    </source>
</evidence>
<comment type="catalytic activity">
    <reaction evidence="1">
        <text>ATP + protein L-histidine = ADP + protein N-phospho-L-histidine.</text>
        <dbReference type="EC" id="2.7.13.3"/>
    </reaction>
</comment>
<dbReference type="InterPro" id="IPR036097">
    <property type="entry name" value="HisK_dim/P_sf"/>
</dbReference>
<dbReference type="SMART" id="SM00388">
    <property type="entry name" value="HisKA"/>
    <property type="match status" value="1"/>
</dbReference>
<dbReference type="CDD" id="cd00075">
    <property type="entry name" value="HATPase"/>
    <property type="match status" value="1"/>
</dbReference>
<feature type="domain" description="PAS" evidence="7">
    <location>
        <begin position="583"/>
        <end position="626"/>
    </location>
</feature>
<evidence type="ECO:0000259" key="6">
    <source>
        <dbReference type="PROSITE" id="PS50109"/>
    </source>
</evidence>
<dbReference type="Gene3D" id="3.30.450.20">
    <property type="entry name" value="PAS domain"/>
    <property type="match status" value="4"/>
</dbReference>